<organism evidence="2 3">
    <name type="scientific">Allosphingosinicella humi</name>
    <dbReference type="NCBI Taxonomy" id="2068657"/>
    <lineage>
        <taxon>Bacteria</taxon>
        <taxon>Pseudomonadati</taxon>
        <taxon>Pseudomonadota</taxon>
        <taxon>Alphaproteobacteria</taxon>
        <taxon>Sphingomonadales</taxon>
        <taxon>Sphingomonadaceae</taxon>
        <taxon>Allosphingosinicella</taxon>
    </lineage>
</organism>
<proteinExistence type="predicted"/>
<keyword evidence="3" id="KW-1185">Reference proteome</keyword>
<reference evidence="2 3" key="1">
    <citation type="submission" date="2018-05" db="EMBL/GenBank/DDBJ databases">
        <title>Genome of Sphingosinicella humi QZX222.</title>
        <authorList>
            <person name="Qiao Z."/>
            <person name="Wang G."/>
        </authorList>
    </citation>
    <scope>NUCLEOTIDE SEQUENCE [LARGE SCALE GENOMIC DNA]</scope>
    <source>
        <strain evidence="2 3">QZX222</strain>
    </source>
</reference>
<evidence type="ECO:0000313" key="3">
    <source>
        <dbReference type="Proteomes" id="UP000245916"/>
    </source>
</evidence>
<evidence type="ECO:0000313" key="2">
    <source>
        <dbReference type="EMBL" id="PWG03140.1"/>
    </source>
</evidence>
<comment type="caution">
    <text evidence="2">The sequence shown here is derived from an EMBL/GenBank/DDBJ whole genome shotgun (WGS) entry which is preliminary data.</text>
</comment>
<dbReference type="EMBL" id="QFFF01000001">
    <property type="protein sequence ID" value="PWG03140.1"/>
    <property type="molecule type" value="Genomic_DNA"/>
</dbReference>
<dbReference type="AlphaFoldDB" id="A0A2U2J477"/>
<feature type="chain" id="PRO_5015570846" evidence="1">
    <location>
        <begin position="24"/>
        <end position="130"/>
    </location>
</feature>
<accession>A0A2U2J477</accession>
<gene>
    <name evidence="2" type="ORF">DF286_09895</name>
</gene>
<feature type="signal peptide" evidence="1">
    <location>
        <begin position="1"/>
        <end position="23"/>
    </location>
</feature>
<keyword evidence="1" id="KW-0732">Signal</keyword>
<sequence>MTFSIRRRSAVLGLALLAAGCTAVPKAGGGGGDVGQPAPPTFSTAGLENVMGKTAHILEAQFGEPDLDIREGAARKLQFASQVCVLDAYLYPPERGEEPVVRYVDARLPDGRDVDRASCAAALTRRQEAR</sequence>
<name>A0A2U2J477_9SPHN</name>
<dbReference type="RefSeq" id="WP_109271278.1">
    <property type="nucleotide sequence ID" value="NZ_QFFF01000001.1"/>
</dbReference>
<dbReference type="OrthoDB" id="8482143at2"/>
<protein>
    <submittedName>
        <fullName evidence="2">Uncharacterized protein</fullName>
    </submittedName>
</protein>
<dbReference type="PROSITE" id="PS51257">
    <property type="entry name" value="PROKAR_LIPOPROTEIN"/>
    <property type="match status" value="1"/>
</dbReference>
<evidence type="ECO:0000256" key="1">
    <source>
        <dbReference type="SAM" id="SignalP"/>
    </source>
</evidence>
<dbReference type="Proteomes" id="UP000245916">
    <property type="component" value="Unassembled WGS sequence"/>
</dbReference>